<dbReference type="AlphaFoldDB" id="A0A6J3M3L2"/>
<dbReference type="InterPro" id="IPR000999">
    <property type="entry name" value="RNase_III_dom"/>
</dbReference>
<feature type="domain" description="RNase III" evidence="1">
    <location>
        <begin position="107"/>
        <end position="252"/>
    </location>
</feature>
<dbReference type="FunFam" id="1.10.1520.10:FF:000018">
    <property type="entry name" value="RNase III domain protein"/>
    <property type="match status" value="1"/>
</dbReference>
<dbReference type="InterPro" id="IPR036389">
    <property type="entry name" value="RNase_III_sf"/>
</dbReference>
<dbReference type="PANTHER" id="PTHR28160">
    <property type="entry name" value="54S RIBOSOMAL PROTEIN L15, MITOCHONDRIAL"/>
    <property type="match status" value="1"/>
</dbReference>
<name>A0A6J3M3L2_9PEZI</name>
<dbReference type="OrthoDB" id="2281895at2759"/>
<organism evidence="3">
    <name type="scientific">Dissoconium aciculare CBS 342.82</name>
    <dbReference type="NCBI Taxonomy" id="1314786"/>
    <lineage>
        <taxon>Eukaryota</taxon>
        <taxon>Fungi</taxon>
        <taxon>Dikarya</taxon>
        <taxon>Ascomycota</taxon>
        <taxon>Pezizomycotina</taxon>
        <taxon>Dothideomycetes</taxon>
        <taxon>Dothideomycetidae</taxon>
        <taxon>Mycosphaerellales</taxon>
        <taxon>Dissoconiaceae</taxon>
        <taxon>Dissoconium</taxon>
    </lineage>
</organism>
<dbReference type="CDD" id="cd00593">
    <property type="entry name" value="RIBOc"/>
    <property type="match status" value="1"/>
</dbReference>
<proteinExistence type="predicted"/>
<evidence type="ECO:0000313" key="2">
    <source>
        <dbReference type="Proteomes" id="UP000504637"/>
    </source>
</evidence>
<keyword evidence="2" id="KW-1185">Reference proteome</keyword>
<dbReference type="GO" id="GO:0004525">
    <property type="term" value="F:ribonuclease III activity"/>
    <property type="evidence" value="ECO:0007669"/>
    <property type="project" value="InterPro"/>
</dbReference>
<dbReference type="GO" id="GO:0003735">
    <property type="term" value="F:structural constituent of ribosome"/>
    <property type="evidence" value="ECO:0007669"/>
    <property type="project" value="InterPro"/>
</dbReference>
<dbReference type="InterPro" id="IPR040030">
    <property type="entry name" value="Ribosomal_mL57"/>
</dbReference>
<reference evidence="3" key="1">
    <citation type="submission" date="2020-01" db="EMBL/GenBank/DDBJ databases">
        <authorList>
            <consortium name="DOE Joint Genome Institute"/>
            <person name="Haridas S."/>
            <person name="Albert R."/>
            <person name="Binder M."/>
            <person name="Bloem J."/>
            <person name="Labutti K."/>
            <person name="Salamov A."/>
            <person name="Andreopoulos B."/>
            <person name="Baker S.E."/>
            <person name="Barry K."/>
            <person name="Bills G."/>
            <person name="Bluhm B.H."/>
            <person name="Cannon C."/>
            <person name="Castanera R."/>
            <person name="Culley D.E."/>
            <person name="Daum C."/>
            <person name="Ezra D."/>
            <person name="Gonzalez J.B."/>
            <person name="Henrissat B."/>
            <person name="Kuo A."/>
            <person name="Liang C."/>
            <person name="Lipzen A."/>
            <person name="Lutzoni F."/>
            <person name="Magnuson J."/>
            <person name="Mondo S."/>
            <person name="Nolan M."/>
            <person name="Ohm R."/>
            <person name="Pangilinan J."/>
            <person name="Park H.-J."/>
            <person name="Ramirez L."/>
            <person name="Alfaro M."/>
            <person name="Sun H."/>
            <person name="Tritt A."/>
            <person name="Yoshinaga Y."/>
            <person name="Zwiers L.-H."/>
            <person name="Turgeon B.G."/>
            <person name="Goodwin S.B."/>
            <person name="Spatafora J.W."/>
            <person name="Crous P.W."/>
            <person name="Grigoriev I.V."/>
        </authorList>
    </citation>
    <scope>NUCLEOTIDE SEQUENCE</scope>
    <source>
        <strain evidence="3">CBS 342.82</strain>
    </source>
</reference>
<reference evidence="3" key="2">
    <citation type="submission" date="2020-04" db="EMBL/GenBank/DDBJ databases">
        <authorList>
            <consortium name="NCBI Genome Project"/>
        </authorList>
    </citation>
    <scope>NUCLEOTIDE SEQUENCE</scope>
    <source>
        <strain evidence="3">CBS 342.82</strain>
    </source>
</reference>
<dbReference type="PANTHER" id="PTHR28160:SF1">
    <property type="entry name" value="LARGE RIBOSOMAL SUBUNIT PROTEIN ML57"/>
    <property type="match status" value="1"/>
</dbReference>
<dbReference type="GO" id="GO:0006396">
    <property type="term" value="P:RNA processing"/>
    <property type="evidence" value="ECO:0007669"/>
    <property type="project" value="InterPro"/>
</dbReference>
<dbReference type="GO" id="GO:0032543">
    <property type="term" value="P:mitochondrial translation"/>
    <property type="evidence" value="ECO:0007669"/>
    <property type="project" value="InterPro"/>
</dbReference>
<sequence>MNPARPSFICASCARSIRSRTSPNAIRTLANSAVLRQQQEHDALRDVAADLPRWQKTPPRMRMPIRMRPIPNQPQWSVNNKQEIVDQAYDNFVGNAGGNMRGSELLDNETKWISLTHKSFEHGAQGFNDRLAFLGKRLVDWHVSLALLSRPNTSTRDAPIEDVFSHPALHGLENVSEGAKSSILEKSRLARLADTYKIPQAVRWKPRKSDSLESSGQDLIMAHAMYSMVGALVLKQGGEIATRVVRERIIRPLGLR</sequence>
<accession>A0A6J3M3L2</accession>
<gene>
    <name evidence="3" type="ORF">K489DRAFT_370242</name>
</gene>
<dbReference type="Gene3D" id="1.10.1520.10">
    <property type="entry name" value="Ribonuclease III domain"/>
    <property type="match status" value="1"/>
</dbReference>
<dbReference type="Proteomes" id="UP000504637">
    <property type="component" value="Unplaced"/>
</dbReference>
<evidence type="ECO:0000259" key="1">
    <source>
        <dbReference type="Pfam" id="PF14622"/>
    </source>
</evidence>
<protein>
    <recommendedName>
        <fullName evidence="1">RNase III domain-containing protein</fullName>
    </recommendedName>
</protein>
<dbReference type="GO" id="GO:0005762">
    <property type="term" value="C:mitochondrial large ribosomal subunit"/>
    <property type="evidence" value="ECO:0007669"/>
    <property type="project" value="InterPro"/>
</dbReference>
<dbReference type="SUPFAM" id="SSF69065">
    <property type="entry name" value="RNase III domain-like"/>
    <property type="match status" value="1"/>
</dbReference>
<dbReference type="Pfam" id="PF14622">
    <property type="entry name" value="Ribonucleas_3_3"/>
    <property type="match status" value="1"/>
</dbReference>
<dbReference type="GeneID" id="54360912"/>
<dbReference type="RefSeq" id="XP_033459626.1">
    <property type="nucleotide sequence ID" value="XM_033603112.1"/>
</dbReference>
<reference evidence="3" key="3">
    <citation type="submission" date="2025-08" db="UniProtKB">
        <authorList>
            <consortium name="RefSeq"/>
        </authorList>
    </citation>
    <scope>IDENTIFICATION</scope>
    <source>
        <strain evidence="3">CBS 342.82</strain>
    </source>
</reference>
<evidence type="ECO:0000313" key="3">
    <source>
        <dbReference type="RefSeq" id="XP_033459626.1"/>
    </source>
</evidence>